<gene>
    <name evidence="1" type="ORF">HNR12_001107</name>
</gene>
<dbReference type="EMBL" id="JACCFO010000001">
    <property type="protein sequence ID" value="NYI94830.1"/>
    <property type="molecule type" value="Genomic_DNA"/>
</dbReference>
<keyword evidence="2" id="KW-1185">Reference proteome</keyword>
<proteinExistence type="predicted"/>
<comment type="caution">
    <text evidence="1">The sequence shown here is derived from an EMBL/GenBank/DDBJ whole genome shotgun (WGS) entry which is preliminary data.</text>
</comment>
<name>A0A853BIJ5_9ACTN</name>
<evidence type="ECO:0000313" key="2">
    <source>
        <dbReference type="Proteomes" id="UP000575985"/>
    </source>
</evidence>
<dbReference type="Proteomes" id="UP000575985">
    <property type="component" value="Unassembled WGS sequence"/>
</dbReference>
<organism evidence="1 2">
    <name type="scientific">Streptomonospora nanhaiensis</name>
    <dbReference type="NCBI Taxonomy" id="1323731"/>
    <lineage>
        <taxon>Bacteria</taxon>
        <taxon>Bacillati</taxon>
        <taxon>Actinomycetota</taxon>
        <taxon>Actinomycetes</taxon>
        <taxon>Streptosporangiales</taxon>
        <taxon>Nocardiopsidaceae</taxon>
        <taxon>Streptomonospora</taxon>
    </lineage>
</organism>
<protein>
    <submittedName>
        <fullName evidence="1">Putative hydrolase of the HAD superfamily</fullName>
    </submittedName>
</protein>
<keyword evidence="1" id="KW-0378">Hydrolase</keyword>
<reference evidence="1 2" key="1">
    <citation type="submission" date="2020-07" db="EMBL/GenBank/DDBJ databases">
        <title>Sequencing the genomes of 1000 actinobacteria strains.</title>
        <authorList>
            <person name="Klenk H.-P."/>
        </authorList>
    </citation>
    <scope>NUCLEOTIDE SEQUENCE [LARGE SCALE GENOMIC DNA]</scope>
    <source>
        <strain evidence="1 2">DSM 45927</strain>
    </source>
</reference>
<dbReference type="RefSeq" id="WP_308118603.1">
    <property type="nucleotide sequence ID" value="NZ_JACCFO010000001.1"/>
</dbReference>
<accession>A0A853BIJ5</accession>
<dbReference type="GO" id="GO:0016787">
    <property type="term" value="F:hydrolase activity"/>
    <property type="evidence" value="ECO:0007669"/>
    <property type="project" value="UniProtKB-KW"/>
</dbReference>
<evidence type="ECO:0000313" key="1">
    <source>
        <dbReference type="EMBL" id="NYI94830.1"/>
    </source>
</evidence>
<dbReference type="AlphaFoldDB" id="A0A853BIJ5"/>
<sequence length="97" mass="10001">MGSATGGAGGPDGLAGAVLVTLADREDAEELAEQLLDQGYAPCTVHRDMLAGEDDAEDVDWVIEVRTGPHGGPAALDEPHLHLLAEDYGGFAAAHRP</sequence>